<evidence type="ECO:0000313" key="3">
    <source>
        <dbReference type="Proteomes" id="UP000663874"/>
    </source>
</evidence>
<comment type="caution">
    <text evidence="1">The sequence shown here is derived from an EMBL/GenBank/DDBJ whole genome shotgun (WGS) entry which is preliminary data.</text>
</comment>
<evidence type="ECO:0000313" key="2">
    <source>
        <dbReference type="EMBL" id="CAF4325699.1"/>
    </source>
</evidence>
<dbReference type="Proteomes" id="UP000663836">
    <property type="component" value="Unassembled WGS sequence"/>
</dbReference>
<gene>
    <name evidence="1" type="ORF">FNK824_LOCUS40346</name>
    <name evidence="2" type="ORF">JBS370_LOCUS41157</name>
</gene>
<evidence type="ECO:0000313" key="1">
    <source>
        <dbReference type="EMBL" id="CAF4293162.1"/>
    </source>
</evidence>
<reference evidence="1" key="1">
    <citation type="submission" date="2021-02" db="EMBL/GenBank/DDBJ databases">
        <authorList>
            <person name="Nowell W R."/>
        </authorList>
    </citation>
    <scope>NUCLEOTIDE SEQUENCE</scope>
</reference>
<sequence>MDDETTIHGPEQYHKLIVDSTFIAIEQPEDSEQRKAYYHEKVRQTMHS</sequence>
<dbReference type="AlphaFoldDB" id="A0A820HGW8"/>
<name>A0A820HGW8_9BILA</name>
<accession>A0A820HGW8</accession>
<protein>
    <submittedName>
        <fullName evidence="1">Uncharacterized protein</fullName>
    </submittedName>
</protein>
<dbReference type="EMBL" id="CAJOBD010042865">
    <property type="protein sequence ID" value="CAF4325699.1"/>
    <property type="molecule type" value="Genomic_DNA"/>
</dbReference>
<feature type="non-terminal residue" evidence="1">
    <location>
        <position position="48"/>
    </location>
</feature>
<dbReference type="Proteomes" id="UP000663874">
    <property type="component" value="Unassembled WGS sequence"/>
</dbReference>
<organism evidence="1 3">
    <name type="scientific">Rotaria sordida</name>
    <dbReference type="NCBI Taxonomy" id="392033"/>
    <lineage>
        <taxon>Eukaryota</taxon>
        <taxon>Metazoa</taxon>
        <taxon>Spiralia</taxon>
        <taxon>Gnathifera</taxon>
        <taxon>Rotifera</taxon>
        <taxon>Eurotatoria</taxon>
        <taxon>Bdelloidea</taxon>
        <taxon>Philodinida</taxon>
        <taxon>Philodinidae</taxon>
        <taxon>Rotaria</taxon>
    </lineage>
</organism>
<dbReference type="EMBL" id="CAJOBE010031490">
    <property type="protein sequence ID" value="CAF4293162.1"/>
    <property type="molecule type" value="Genomic_DNA"/>
</dbReference>
<proteinExistence type="predicted"/>